<dbReference type="EMBL" id="BART01028381">
    <property type="protein sequence ID" value="GAG90271.1"/>
    <property type="molecule type" value="Genomic_DNA"/>
</dbReference>
<reference evidence="1" key="1">
    <citation type="journal article" date="2014" name="Front. Microbiol.">
        <title>High frequency of phylogenetically diverse reductive dehalogenase-homologous genes in deep subseafloor sedimentary metagenomes.</title>
        <authorList>
            <person name="Kawai M."/>
            <person name="Futagami T."/>
            <person name="Toyoda A."/>
            <person name="Takaki Y."/>
            <person name="Nishi S."/>
            <person name="Hori S."/>
            <person name="Arai W."/>
            <person name="Tsubouchi T."/>
            <person name="Morono Y."/>
            <person name="Uchiyama I."/>
            <person name="Ito T."/>
            <person name="Fujiyama A."/>
            <person name="Inagaki F."/>
            <person name="Takami H."/>
        </authorList>
    </citation>
    <scope>NUCLEOTIDE SEQUENCE</scope>
    <source>
        <strain evidence="1">Expedition CK06-06</strain>
    </source>
</reference>
<comment type="caution">
    <text evidence="1">The sequence shown here is derived from an EMBL/GenBank/DDBJ whole genome shotgun (WGS) entry which is preliminary data.</text>
</comment>
<sequence>MVDAVAVLTGVVVPVFITDTLTTAVPVPLDGGVYVAVEVVPVLILPTPE</sequence>
<name>X1D195_9ZZZZ</name>
<organism evidence="1">
    <name type="scientific">marine sediment metagenome</name>
    <dbReference type="NCBI Taxonomy" id="412755"/>
    <lineage>
        <taxon>unclassified sequences</taxon>
        <taxon>metagenomes</taxon>
        <taxon>ecological metagenomes</taxon>
    </lineage>
</organism>
<dbReference type="AlphaFoldDB" id="X1D195"/>
<evidence type="ECO:0000313" key="1">
    <source>
        <dbReference type="EMBL" id="GAG90271.1"/>
    </source>
</evidence>
<accession>X1D195</accession>
<protein>
    <submittedName>
        <fullName evidence="1">Uncharacterized protein</fullName>
    </submittedName>
</protein>
<proteinExistence type="predicted"/>
<gene>
    <name evidence="1" type="ORF">S01H4_50062</name>
</gene>